<evidence type="ECO:0000256" key="4">
    <source>
        <dbReference type="ARBA" id="ARBA00022840"/>
    </source>
</evidence>
<dbReference type="GO" id="GO:0004386">
    <property type="term" value="F:helicase activity"/>
    <property type="evidence" value="ECO:0007669"/>
    <property type="project" value="UniProtKB-KW"/>
</dbReference>
<comment type="caution">
    <text evidence="11">The sequence shown here is derived from an EMBL/GenBank/DDBJ whole genome shotgun (WGS) entry which is preliminary data.</text>
</comment>
<keyword evidence="3" id="KW-0347">Helicase</keyword>
<evidence type="ECO:0000256" key="8">
    <source>
        <dbReference type="ARBA" id="ARBA00023163"/>
    </source>
</evidence>
<evidence type="ECO:0008006" key="13">
    <source>
        <dbReference type="Google" id="ProtNLM"/>
    </source>
</evidence>
<reference evidence="11 12" key="1">
    <citation type="submission" date="2014-07" db="EMBL/GenBank/DDBJ databases">
        <title>Biosystematic studies on Modestobacter strains isolated from extreme hyper-arid desert soil and from historic building.</title>
        <authorList>
            <person name="Bukarasam K."/>
            <person name="Bull A."/>
            <person name="Girard G."/>
            <person name="van Wezel G."/>
            <person name="Goodfellow M."/>
        </authorList>
    </citation>
    <scope>NUCLEOTIDE SEQUENCE [LARGE SCALE GENOMIC DNA]</scope>
    <source>
        <strain evidence="11 12">KNN45-2b</strain>
    </source>
</reference>
<evidence type="ECO:0000259" key="9">
    <source>
        <dbReference type="PROSITE" id="PS51192"/>
    </source>
</evidence>
<dbReference type="PANTHER" id="PTHR45766:SF6">
    <property type="entry name" value="SWI_SNF-RELATED MATRIX-ASSOCIATED ACTIN-DEPENDENT REGULATOR OF CHROMATIN SUBFAMILY A-LIKE PROTEIN 1"/>
    <property type="match status" value="1"/>
</dbReference>
<dbReference type="CDD" id="cd18793">
    <property type="entry name" value="SF2_C_SNF"/>
    <property type="match status" value="1"/>
</dbReference>
<dbReference type="SUPFAM" id="SSF52540">
    <property type="entry name" value="P-loop containing nucleoside triphosphate hydrolases"/>
    <property type="match status" value="2"/>
</dbReference>
<dbReference type="Gene3D" id="3.40.50.10810">
    <property type="entry name" value="Tandem AAA-ATPase domain"/>
    <property type="match status" value="1"/>
</dbReference>
<dbReference type="InterPro" id="IPR014001">
    <property type="entry name" value="Helicase_ATP-bd"/>
</dbReference>
<dbReference type="InterPro" id="IPR057342">
    <property type="entry name" value="DEXDc_RapA"/>
</dbReference>
<keyword evidence="1" id="KW-0547">Nucleotide-binding</keyword>
<dbReference type="SMART" id="SM00487">
    <property type="entry name" value="DEXDc"/>
    <property type="match status" value="1"/>
</dbReference>
<dbReference type="CDD" id="cd18011">
    <property type="entry name" value="DEXDc_RapA"/>
    <property type="match status" value="1"/>
</dbReference>
<evidence type="ECO:0000256" key="2">
    <source>
        <dbReference type="ARBA" id="ARBA00022801"/>
    </source>
</evidence>
<feature type="domain" description="Helicase C-terminal" evidence="10">
    <location>
        <begin position="484"/>
        <end position="629"/>
    </location>
</feature>
<keyword evidence="12" id="KW-1185">Reference proteome</keyword>
<dbReference type="Pfam" id="PF00176">
    <property type="entry name" value="SNF2-rel_dom"/>
    <property type="match status" value="1"/>
</dbReference>
<evidence type="ECO:0000256" key="5">
    <source>
        <dbReference type="ARBA" id="ARBA00023015"/>
    </source>
</evidence>
<dbReference type="PROSITE" id="PS51194">
    <property type="entry name" value="HELICASE_CTER"/>
    <property type="match status" value="1"/>
</dbReference>
<evidence type="ECO:0000259" key="10">
    <source>
        <dbReference type="PROSITE" id="PS51194"/>
    </source>
</evidence>
<dbReference type="GO" id="GO:0016817">
    <property type="term" value="F:hydrolase activity, acting on acid anhydrides"/>
    <property type="evidence" value="ECO:0007669"/>
    <property type="project" value="InterPro"/>
</dbReference>
<proteinExistence type="predicted"/>
<dbReference type="STRING" id="1522368.IN07_16545"/>
<dbReference type="InterPro" id="IPR038718">
    <property type="entry name" value="SNF2-like_sf"/>
</dbReference>
<dbReference type="SMART" id="SM00490">
    <property type="entry name" value="HELICc"/>
    <property type="match status" value="1"/>
</dbReference>
<dbReference type="GO" id="GO:0005524">
    <property type="term" value="F:ATP binding"/>
    <property type="evidence" value="ECO:0007669"/>
    <property type="project" value="UniProtKB-KW"/>
</dbReference>
<evidence type="ECO:0000256" key="6">
    <source>
        <dbReference type="ARBA" id="ARBA00023125"/>
    </source>
</evidence>
<evidence type="ECO:0000256" key="7">
    <source>
        <dbReference type="ARBA" id="ARBA00023159"/>
    </source>
</evidence>
<dbReference type="InterPro" id="IPR001650">
    <property type="entry name" value="Helicase_C-like"/>
</dbReference>
<dbReference type="InterPro" id="IPR022737">
    <property type="entry name" value="RapA_C"/>
</dbReference>
<dbReference type="PANTHER" id="PTHR45766">
    <property type="entry name" value="DNA ANNEALING HELICASE AND ENDONUCLEASE ZRANB3 FAMILY MEMBER"/>
    <property type="match status" value="1"/>
</dbReference>
<dbReference type="InterPro" id="IPR027417">
    <property type="entry name" value="P-loop_NTPase"/>
</dbReference>
<dbReference type="InterPro" id="IPR000330">
    <property type="entry name" value="SNF2_N"/>
</dbReference>
<dbReference type="Proteomes" id="UP000029713">
    <property type="component" value="Unassembled WGS sequence"/>
</dbReference>
<keyword evidence="2" id="KW-0378">Hydrolase</keyword>
<keyword evidence="8" id="KW-0804">Transcription</keyword>
<gene>
    <name evidence="11" type="ORF">IN07_16545</name>
</gene>
<dbReference type="InterPro" id="IPR049730">
    <property type="entry name" value="SNF2/RAD54-like_C"/>
</dbReference>
<keyword evidence="6" id="KW-0238">DNA-binding</keyword>
<keyword evidence="7" id="KW-0010">Activator</keyword>
<dbReference type="GO" id="GO:0003677">
    <property type="term" value="F:DNA binding"/>
    <property type="evidence" value="ECO:0007669"/>
    <property type="project" value="UniProtKB-KW"/>
</dbReference>
<evidence type="ECO:0000256" key="3">
    <source>
        <dbReference type="ARBA" id="ARBA00022806"/>
    </source>
</evidence>
<dbReference type="EMBL" id="JPMX01000075">
    <property type="protein sequence ID" value="KGH45687.1"/>
    <property type="molecule type" value="Genomic_DNA"/>
</dbReference>
<dbReference type="Pfam" id="PF00271">
    <property type="entry name" value="Helicase_C"/>
    <property type="match status" value="1"/>
</dbReference>
<dbReference type="Gene3D" id="3.40.50.300">
    <property type="entry name" value="P-loop containing nucleotide triphosphate hydrolases"/>
    <property type="match status" value="1"/>
</dbReference>
<keyword evidence="4" id="KW-0067">ATP-binding</keyword>
<sequence>MAFGGAVVMLDGSELEPAPRNPAELLSDGQLGDAESHVLRIQAHYLQHAYRHDPLASLTNARIEPQMHQVFVAHRVANKLRPRMILADEVGLGKTIEAGLILKELRAREQVSRVLIVSPASLTRQWQAELTSKFNEPFEIIDGAAAKYLGRGGVNPFALRDNVICSLPFAANEKRMAQVLDAEWDLVIFDEAHRVRRTRQKETVAYKLADELKEQVNGLLLLTATPVQLDQYELYSLIQLVEPGIFRNEKAFEKQRLEIPMLNDLMKQLEAWDTLDLTEREALFRREKRRLQRAGCTSPADLDDDDVLTRVIGRVVGLHPLADVMVRNRKAELGLAGRRRARTELVELTALEQELYADVIEYIREGYNRARSSKNSAVGFLMVTYQKMLTSSSHALRKSFRRRIAALQGDRQRVIAAARAAAKLIDELADDPEELGLVSDAAAGVLVDASYIDVEIRQLTELAARLDDVRDSKMSKAVKVCQRVLEDPVAKIVIFTQFVETQLALAQALRINGFDVVLFNGGLDAEDKERAVRRFRETASVLVSTEAGGEGRNLQFASHLINYDLPWNPMKVEQRIGRLDRIGQKRQVNIYNLVASGTLEERVLDVLHDRIRLFEESIGALDPILGNIEKDIARLALSDEADVARDFSAYSEELEKQVRQAQAVEKRLADFVLDRASFRRDQLNELQKHSAMATQADVVAFCRDVLDQHGGFVSEHDDGGDSVVLSPRAMNKLGLQQTSFRGVFDTAEALRRDDLDFFAFGHALVDKLVAFGASLENATVGCRRSMSVPSGTWVEVVYEVRVRGLTDRGALVRHLVGEDLEVLSELMTKRPADVAEDGEVPSWTPSAVAASQRLWDTEFGVQRQERLTEFEEVRQQLLDREESLFAYRRDRLELQVTQDREWLEARSGPDISASDRRVLPARKGKLAKNLERLAELEDRFHIECEAIRARELQMDSTVAWASVVVGS</sequence>
<dbReference type="PROSITE" id="PS51192">
    <property type="entry name" value="HELICASE_ATP_BIND_1"/>
    <property type="match status" value="1"/>
</dbReference>
<feature type="domain" description="Helicase ATP-binding" evidence="9">
    <location>
        <begin position="75"/>
        <end position="244"/>
    </location>
</feature>
<evidence type="ECO:0000256" key="1">
    <source>
        <dbReference type="ARBA" id="ARBA00022741"/>
    </source>
</evidence>
<accession>A0A098Y5F9</accession>
<evidence type="ECO:0000313" key="11">
    <source>
        <dbReference type="EMBL" id="KGH45687.1"/>
    </source>
</evidence>
<name>A0A098Y5F9_9ACTN</name>
<organism evidence="11 12">
    <name type="scientific">Modestobacter caceresii</name>
    <dbReference type="NCBI Taxonomy" id="1522368"/>
    <lineage>
        <taxon>Bacteria</taxon>
        <taxon>Bacillati</taxon>
        <taxon>Actinomycetota</taxon>
        <taxon>Actinomycetes</taxon>
        <taxon>Geodermatophilales</taxon>
        <taxon>Geodermatophilaceae</taxon>
        <taxon>Modestobacter</taxon>
    </lineage>
</organism>
<evidence type="ECO:0000313" key="12">
    <source>
        <dbReference type="Proteomes" id="UP000029713"/>
    </source>
</evidence>
<dbReference type="Pfam" id="PF12137">
    <property type="entry name" value="RapA_C"/>
    <property type="match status" value="1"/>
</dbReference>
<dbReference type="AlphaFoldDB" id="A0A098Y5F9"/>
<keyword evidence="5" id="KW-0805">Transcription regulation</keyword>
<protein>
    <recommendedName>
        <fullName evidence="13">Helicase</fullName>
    </recommendedName>
</protein>